<feature type="region of interest" description="Disordered" evidence="1">
    <location>
        <begin position="74"/>
        <end position="131"/>
    </location>
</feature>
<feature type="compositionally biased region" description="Basic and acidic residues" evidence="1">
    <location>
        <begin position="122"/>
        <end position="131"/>
    </location>
</feature>
<dbReference type="OrthoDB" id="5326237at2759"/>
<keyword evidence="3" id="KW-1185">Reference proteome</keyword>
<feature type="compositionally biased region" description="Basic and acidic residues" evidence="1">
    <location>
        <begin position="105"/>
        <end position="114"/>
    </location>
</feature>
<evidence type="ECO:0000313" key="3">
    <source>
        <dbReference type="Proteomes" id="UP000714618"/>
    </source>
</evidence>
<name>A0A9N8K2E8_9PEZI</name>
<comment type="caution">
    <text evidence="2">The sequence shown here is derived from an EMBL/GenBank/DDBJ whole genome shotgun (WGS) entry which is preliminary data.</text>
</comment>
<dbReference type="EMBL" id="CAIJEO010000009">
    <property type="protein sequence ID" value="CAD0098378.1"/>
    <property type="molecule type" value="Genomic_DNA"/>
</dbReference>
<gene>
    <name evidence="2" type="ORF">AWRI4233_LOCUS7202</name>
</gene>
<sequence length="131" mass="14292">MKEPWTEAQYEAALARLEALTDKLTALRTTIPSIISPLTRPATTKPAAFAGLKKAAIGAVTGVQDLRREWESDGMQDMLKKSNESYEKDPNLGPAADVPAWGWVKEGEEKKEDGQLQAQQPEVKKEDGVAG</sequence>
<evidence type="ECO:0000313" key="2">
    <source>
        <dbReference type="EMBL" id="CAD0098378.1"/>
    </source>
</evidence>
<evidence type="ECO:0000256" key="1">
    <source>
        <dbReference type="SAM" id="MobiDB-lite"/>
    </source>
</evidence>
<protein>
    <submittedName>
        <fullName evidence="2">Uncharacterized protein</fullName>
    </submittedName>
</protein>
<reference evidence="2" key="1">
    <citation type="submission" date="2020-06" db="EMBL/GenBank/DDBJ databases">
        <authorList>
            <person name="Onetto C."/>
        </authorList>
    </citation>
    <scope>NUCLEOTIDE SEQUENCE</scope>
</reference>
<feature type="compositionally biased region" description="Basic and acidic residues" evidence="1">
    <location>
        <begin position="78"/>
        <end position="90"/>
    </location>
</feature>
<proteinExistence type="predicted"/>
<accession>A0A9N8K2E8</accession>
<dbReference type="AlphaFoldDB" id="A0A9N8K2E8"/>
<organism evidence="2 3">
    <name type="scientific">Aureobasidium mustum</name>
    <dbReference type="NCBI Taxonomy" id="2773714"/>
    <lineage>
        <taxon>Eukaryota</taxon>
        <taxon>Fungi</taxon>
        <taxon>Dikarya</taxon>
        <taxon>Ascomycota</taxon>
        <taxon>Pezizomycotina</taxon>
        <taxon>Dothideomycetes</taxon>
        <taxon>Dothideomycetidae</taxon>
        <taxon>Dothideales</taxon>
        <taxon>Saccotheciaceae</taxon>
        <taxon>Aureobasidium</taxon>
    </lineage>
</organism>
<dbReference type="Proteomes" id="UP000714618">
    <property type="component" value="Unassembled WGS sequence"/>
</dbReference>